<sequence>MAALHTISPHGLFPLSKTNKIISKNLQNP</sequence>
<evidence type="ECO:0000313" key="1">
    <source>
        <dbReference type="EMBL" id="KAJ6970066.1"/>
    </source>
</evidence>
<organism evidence="1 3">
    <name type="scientific">Populus alba x Populus x berolinensis</name>
    <dbReference type="NCBI Taxonomy" id="444605"/>
    <lineage>
        <taxon>Eukaryota</taxon>
        <taxon>Viridiplantae</taxon>
        <taxon>Streptophyta</taxon>
        <taxon>Embryophyta</taxon>
        <taxon>Tracheophyta</taxon>
        <taxon>Spermatophyta</taxon>
        <taxon>Magnoliopsida</taxon>
        <taxon>eudicotyledons</taxon>
        <taxon>Gunneridae</taxon>
        <taxon>Pentapetalae</taxon>
        <taxon>rosids</taxon>
        <taxon>fabids</taxon>
        <taxon>Malpighiales</taxon>
        <taxon>Salicaceae</taxon>
        <taxon>Saliceae</taxon>
        <taxon>Populus</taxon>
    </lineage>
</organism>
<reference evidence="1" key="1">
    <citation type="journal article" date="2023" name="Mol. Ecol. Resour.">
        <title>Chromosome-level genome assembly of a triploid poplar Populus alba 'Berolinensis'.</title>
        <authorList>
            <person name="Chen S."/>
            <person name="Yu Y."/>
            <person name="Wang X."/>
            <person name="Wang S."/>
            <person name="Zhang T."/>
            <person name="Zhou Y."/>
            <person name="He R."/>
            <person name="Meng N."/>
            <person name="Wang Y."/>
            <person name="Liu W."/>
            <person name="Liu Z."/>
            <person name="Liu J."/>
            <person name="Guo Q."/>
            <person name="Huang H."/>
            <person name="Sederoff R.R."/>
            <person name="Wang G."/>
            <person name="Qu G."/>
            <person name="Chen S."/>
        </authorList>
    </citation>
    <scope>NUCLEOTIDE SEQUENCE</scope>
    <source>
        <strain evidence="1">SC-2020</strain>
    </source>
</reference>
<accession>A0AAD6LN94</accession>
<dbReference type="EMBL" id="JAQIZT010000015">
    <property type="protein sequence ID" value="KAJ6970072.1"/>
    <property type="molecule type" value="Genomic_DNA"/>
</dbReference>
<gene>
    <name evidence="1" type="ORF">NC653_034592</name>
    <name evidence="2" type="ORF">NC653_034598</name>
</gene>
<dbReference type="Proteomes" id="UP001164929">
    <property type="component" value="Chromosome 15"/>
</dbReference>
<keyword evidence="3" id="KW-1185">Reference proteome</keyword>
<evidence type="ECO:0000313" key="3">
    <source>
        <dbReference type="Proteomes" id="UP001164929"/>
    </source>
</evidence>
<comment type="caution">
    <text evidence="1">The sequence shown here is derived from an EMBL/GenBank/DDBJ whole genome shotgun (WGS) entry which is preliminary data.</text>
</comment>
<evidence type="ECO:0000313" key="2">
    <source>
        <dbReference type="EMBL" id="KAJ6970072.1"/>
    </source>
</evidence>
<dbReference type="AlphaFoldDB" id="A0AAD6LN94"/>
<dbReference type="EMBL" id="JAQIZT010000015">
    <property type="protein sequence ID" value="KAJ6970066.1"/>
    <property type="molecule type" value="Genomic_DNA"/>
</dbReference>
<proteinExistence type="predicted"/>
<name>A0AAD6LN94_9ROSI</name>
<protein>
    <submittedName>
        <fullName evidence="1">Uncharacterized protein</fullName>
    </submittedName>
</protein>